<dbReference type="Pfam" id="PF23598">
    <property type="entry name" value="LRR_14"/>
    <property type="match status" value="1"/>
</dbReference>
<dbReference type="PRINTS" id="PR00364">
    <property type="entry name" value="DISEASERSIST"/>
</dbReference>
<dbReference type="Gene3D" id="1.10.8.430">
    <property type="entry name" value="Helical domain of apoptotic protease-activating factors"/>
    <property type="match status" value="1"/>
</dbReference>
<gene>
    <name evidence="10" type="ORF">CDL12_26245</name>
</gene>
<dbReference type="PANTHER" id="PTHR23155">
    <property type="entry name" value="DISEASE RESISTANCE PROTEIN RP"/>
    <property type="match status" value="1"/>
</dbReference>
<name>A0A2G9G7H1_9LAMI</name>
<keyword evidence="11" id="KW-1185">Reference proteome</keyword>
<evidence type="ECO:0000256" key="6">
    <source>
        <dbReference type="ARBA" id="ARBA00022840"/>
    </source>
</evidence>
<dbReference type="InterPro" id="IPR058922">
    <property type="entry name" value="WHD_DRP"/>
</dbReference>
<evidence type="ECO:0000313" key="11">
    <source>
        <dbReference type="Proteomes" id="UP000231279"/>
    </source>
</evidence>
<evidence type="ECO:0000256" key="5">
    <source>
        <dbReference type="ARBA" id="ARBA00022821"/>
    </source>
</evidence>
<evidence type="ECO:0000313" key="10">
    <source>
        <dbReference type="EMBL" id="PIN01248.1"/>
    </source>
</evidence>
<evidence type="ECO:0000259" key="7">
    <source>
        <dbReference type="Pfam" id="PF00931"/>
    </source>
</evidence>
<keyword evidence="3" id="KW-0677">Repeat</keyword>
<dbReference type="Gene3D" id="1.10.10.10">
    <property type="entry name" value="Winged helix-like DNA-binding domain superfamily/Winged helix DNA-binding domain"/>
    <property type="match status" value="1"/>
</dbReference>
<dbReference type="SUPFAM" id="SSF52058">
    <property type="entry name" value="L domain-like"/>
    <property type="match status" value="1"/>
</dbReference>
<dbReference type="InterPro" id="IPR042197">
    <property type="entry name" value="Apaf_helical"/>
</dbReference>
<dbReference type="PANTHER" id="PTHR23155:SF1238">
    <property type="entry name" value="TOMV SUSCEPTIBLE PROTEIN TM-2"/>
    <property type="match status" value="1"/>
</dbReference>
<dbReference type="Pfam" id="PF23559">
    <property type="entry name" value="WHD_DRP"/>
    <property type="match status" value="1"/>
</dbReference>
<dbReference type="OrthoDB" id="912405at2759"/>
<dbReference type="InterPro" id="IPR036388">
    <property type="entry name" value="WH-like_DNA-bd_sf"/>
</dbReference>
<keyword evidence="4" id="KW-0547">Nucleotide-binding</keyword>
<dbReference type="GO" id="GO:0098542">
    <property type="term" value="P:defense response to other organism"/>
    <property type="evidence" value="ECO:0007669"/>
    <property type="project" value="TreeGrafter"/>
</dbReference>
<evidence type="ECO:0000259" key="8">
    <source>
        <dbReference type="Pfam" id="PF23559"/>
    </source>
</evidence>
<feature type="domain" description="Disease resistance protein winged helix" evidence="8">
    <location>
        <begin position="245"/>
        <end position="315"/>
    </location>
</feature>
<dbReference type="STRING" id="429701.A0A2G9G7H1"/>
<feature type="domain" description="NB-ARC" evidence="7">
    <location>
        <begin position="6"/>
        <end position="161"/>
    </location>
</feature>
<evidence type="ECO:0000256" key="1">
    <source>
        <dbReference type="ARBA" id="ARBA00008894"/>
    </source>
</evidence>
<dbReference type="InterPro" id="IPR055414">
    <property type="entry name" value="LRR_R13L4/SHOC2-like"/>
</dbReference>
<sequence length="690" mass="79866">MVGFEKDIKELKSKLEKHPFVSVVGMPGLGKTTLAKKVFKDIKDGFDCRASVSVSQNPNIKGFARNIANQVGLEKEEQEENLKVNLYSFLRGKRYVVFLDDIWHTTAWDSLRAYIPIPPESDGRIIITSRDSCVGRYIGGENSLHQLDPFDYPTSWKLFSKSIDIPSPGLVMIDEQIVKKCRGVPLAIALVVGMLRRRERSEFAWKDVLRKIHQDVDDKCLAILGLSYRDLPTSLRPCFLYFGNFPEDYEFFASEVIRLWMAEKFIPRDIGDCEPEDVGANYISELEARNLIQVVRRRYDGRVEKFHIHDLFHSLCVNMGREITFLNTIDDHLESSSAKRVRRLSIHYCSSVAENDKLIFQMTRLRTLLIFKFDKEIETKQLNNMLGRFKLLHVLKMSVYSEVAFFPFQIGSLSCLNYLKIDSNSQVKIPSSIRNLKNLHTLDLQGCSNRVKLPIGIWKMEQLRHLLLRCRYEIGSYIMRLLCKYQEVQVLLPNLQKLVGINCFDLKPTWLLKFTNLRTLTLYYVTPEIMEVLCGPEPISKKLEVLSLESMQSDCSMNRRVSLAKYKRLMELELNGVMMKQLPELPPSLIKLTLERIQLIEDPMKILKNLPKLKILHLDAQSYHGSKMDCSGADSFPQLEILQLRFLVELEELTEGEEIGMPKLKQLVIWGCPKLMQIPERLQECLRMKN</sequence>
<evidence type="ECO:0000259" key="9">
    <source>
        <dbReference type="Pfam" id="PF23598"/>
    </source>
</evidence>
<protein>
    <submittedName>
        <fullName evidence="10">Apoptotic ATPase</fullName>
    </submittedName>
</protein>
<organism evidence="10 11">
    <name type="scientific">Handroanthus impetiginosus</name>
    <dbReference type="NCBI Taxonomy" id="429701"/>
    <lineage>
        <taxon>Eukaryota</taxon>
        <taxon>Viridiplantae</taxon>
        <taxon>Streptophyta</taxon>
        <taxon>Embryophyta</taxon>
        <taxon>Tracheophyta</taxon>
        <taxon>Spermatophyta</taxon>
        <taxon>Magnoliopsida</taxon>
        <taxon>eudicotyledons</taxon>
        <taxon>Gunneridae</taxon>
        <taxon>Pentapetalae</taxon>
        <taxon>asterids</taxon>
        <taxon>lamiids</taxon>
        <taxon>Lamiales</taxon>
        <taxon>Bignoniaceae</taxon>
        <taxon>Crescentiina</taxon>
        <taxon>Tabebuia alliance</taxon>
        <taxon>Handroanthus</taxon>
    </lineage>
</organism>
<evidence type="ECO:0000256" key="3">
    <source>
        <dbReference type="ARBA" id="ARBA00022737"/>
    </source>
</evidence>
<dbReference type="Gene3D" id="3.80.10.10">
    <property type="entry name" value="Ribonuclease Inhibitor"/>
    <property type="match status" value="1"/>
</dbReference>
<comment type="similarity">
    <text evidence="1">Belongs to the disease resistance NB-LRR family.</text>
</comment>
<dbReference type="EMBL" id="NKXS01006508">
    <property type="protein sequence ID" value="PIN01248.1"/>
    <property type="molecule type" value="Genomic_DNA"/>
</dbReference>
<evidence type="ECO:0000256" key="2">
    <source>
        <dbReference type="ARBA" id="ARBA00022614"/>
    </source>
</evidence>
<dbReference type="FunFam" id="1.10.10.10:FF:000322">
    <property type="entry name" value="Probable disease resistance protein At1g63360"/>
    <property type="match status" value="1"/>
</dbReference>
<dbReference type="Proteomes" id="UP000231279">
    <property type="component" value="Unassembled WGS sequence"/>
</dbReference>
<dbReference type="GO" id="GO:0043531">
    <property type="term" value="F:ADP binding"/>
    <property type="evidence" value="ECO:0007669"/>
    <property type="project" value="InterPro"/>
</dbReference>
<feature type="domain" description="Disease resistance R13L4/SHOC-2-like LRR" evidence="9">
    <location>
        <begin position="382"/>
        <end position="670"/>
    </location>
</feature>
<dbReference type="GO" id="GO:0005524">
    <property type="term" value="F:ATP binding"/>
    <property type="evidence" value="ECO:0007669"/>
    <property type="project" value="UniProtKB-KW"/>
</dbReference>
<evidence type="ECO:0000256" key="4">
    <source>
        <dbReference type="ARBA" id="ARBA00022741"/>
    </source>
</evidence>
<keyword evidence="5" id="KW-0611">Plant defense</keyword>
<dbReference type="AlphaFoldDB" id="A0A2G9G7H1"/>
<dbReference type="SUPFAM" id="SSF52540">
    <property type="entry name" value="P-loop containing nucleoside triphosphate hydrolases"/>
    <property type="match status" value="1"/>
</dbReference>
<comment type="caution">
    <text evidence="10">The sequence shown here is derived from an EMBL/GenBank/DDBJ whole genome shotgun (WGS) entry which is preliminary data.</text>
</comment>
<dbReference type="InterPro" id="IPR027417">
    <property type="entry name" value="P-loop_NTPase"/>
</dbReference>
<accession>A0A2G9G7H1</accession>
<dbReference type="Pfam" id="PF00931">
    <property type="entry name" value="NB-ARC"/>
    <property type="match status" value="1"/>
</dbReference>
<dbReference type="InterPro" id="IPR044974">
    <property type="entry name" value="Disease_R_plants"/>
</dbReference>
<dbReference type="Gene3D" id="3.40.50.300">
    <property type="entry name" value="P-loop containing nucleotide triphosphate hydrolases"/>
    <property type="match status" value="1"/>
</dbReference>
<proteinExistence type="inferred from homology"/>
<keyword evidence="6" id="KW-0067">ATP-binding</keyword>
<keyword evidence="2" id="KW-0433">Leucine-rich repeat</keyword>
<dbReference type="InterPro" id="IPR002182">
    <property type="entry name" value="NB-ARC"/>
</dbReference>
<reference evidence="11" key="1">
    <citation type="journal article" date="2018" name="Gigascience">
        <title>Genome assembly of the Pink Ipe (Handroanthus impetiginosus, Bignoniaceae), a highly valued, ecologically keystone Neotropical timber forest tree.</title>
        <authorList>
            <person name="Silva-Junior O.B."/>
            <person name="Grattapaglia D."/>
            <person name="Novaes E."/>
            <person name="Collevatti R.G."/>
        </authorList>
    </citation>
    <scope>NUCLEOTIDE SEQUENCE [LARGE SCALE GENOMIC DNA]</scope>
    <source>
        <strain evidence="11">cv. UFG-1</strain>
    </source>
</reference>
<dbReference type="InterPro" id="IPR032675">
    <property type="entry name" value="LRR_dom_sf"/>
</dbReference>